<evidence type="ECO:0000313" key="3">
    <source>
        <dbReference type="EMBL" id="MBB4681175.1"/>
    </source>
</evidence>
<feature type="compositionally biased region" description="Basic and acidic residues" evidence="1">
    <location>
        <begin position="87"/>
        <end position="100"/>
    </location>
</feature>
<feature type="signal peptide" evidence="2">
    <location>
        <begin position="1"/>
        <end position="25"/>
    </location>
</feature>
<sequence length="188" mass="20224">MTRLFPAALLAAAALALLTACGPEAPPPAQVAALTTSDSAPATTVPSTGAATGAAERPQLRLDSSEEEVKRYWAVYRACLKQNGHKMYEGRGGDSPDQRDTSPASQAAKAACAGKIPVQPPELDQKNPEYTDNYRAYLKCMDGKGLKVVPIEPFGSGWNYSDTPSKLTEQQRHQVERDCKIEAFSAKR</sequence>
<evidence type="ECO:0000256" key="1">
    <source>
        <dbReference type="SAM" id="MobiDB-lite"/>
    </source>
</evidence>
<gene>
    <name evidence="3" type="ORF">HNR67_007293</name>
</gene>
<reference evidence="3 4" key="1">
    <citation type="submission" date="2020-08" db="EMBL/GenBank/DDBJ databases">
        <title>Sequencing the genomes of 1000 actinobacteria strains.</title>
        <authorList>
            <person name="Klenk H.-P."/>
        </authorList>
    </citation>
    <scope>NUCLEOTIDE SEQUENCE [LARGE SCALE GENOMIC DNA]</scope>
    <source>
        <strain evidence="3 4">DSM 44230</strain>
    </source>
</reference>
<dbReference type="RefSeq" id="WP_185007554.1">
    <property type="nucleotide sequence ID" value="NZ_BAAAUI010000045.1"/>
</dbReference>
<dbReference type="EMBL" id="JACHMH010000001">
    <property type="protein sequence ID" value="MBB4681175.1"/>
    <property type="molecule type" value="Genomic_DNA"/>
</dbReference>
<evidence type="ECO:0000313" key="4">
    <source>
        <dbReference type="Proteomes" id="UP000533598"/>
    </source>
</evidence>
<keyword evidence="4" id="KW-1185">Reference proteome</keyword>
<accession>A0A7W7CH64</accession>
<organism evidence="3 4">
    <name type="scientific">Crossiella cryophila</name>
    <dbReference type="NCBI Taxonomy" id="43355"/>
    <lineage>
        <taxon>Bacteria</taxon>
        <taxon>Bacillati</taxon>
        <taxon>Actinomycetota</taxon>
        <taxon>Actinomycetes</taxon>
        <taxon>Pseudonocardiales</taxon>
        <taxon>Pseudonocardiaceae</taxon>
        <taxon>Crossiella</taxon>
    </lineage>
</organism>
<evidence type="ECO:0000256" key="2">
    <source>
        <dbReference type="SAM" id="SignalP"/>
    </source>
</evidence>
<feature type="chain" id="PRO_5038450037" evidence="2">
    <location>
        <begin position="26"/>
        <end position="188"/>
    </location>
</feature>
<name>A0A7W7CH64_9PSEU</name>
<protein>
    <submittedName>
        <fullName evidence="3">Putative small lipoprotein YifL</fullName>
    </submittedName>
</protein>
<dbReference type="AlphaFoldDB" id="A0A7W7CH64"/>
<dbReference type="PROSITE" id="PS51257">
    <property type="entry name" value="PROKAR_LIPOPROTEIN"/>
    <property type="match status" value="1"/>
</dbReference>
<keyword evidence="3" id="KW-0449">Lipoprotein</keyword>
<keyword evidence="2" id="KW-0732">Signal</keyword>
<feature type="region of interest" description="Disordered" evidence="1">
    <location>
        <begin position="87"/>
        <end position="107"/>
    </location>
</feature>
<proteinExistence type="predicted"/>
<feature type="region of interest" description="Disordered" evidence="1">
    <location>
        <begin position="29"/>
        <end position="63"/>
    </location>
</feature>
<feature type="compositionally biased region" description="Polar residues" evidence="1">
    <location>
        <begin position="33"/>
        <end position="50"/>
    </location>
</feature>
<comment type="caution">
    <text evidence="3">The sequence shown here is derived from an EMBL/GenBank/DDBJ whole genome shotgun (WGS) entry which is preliminary data.</text>
</comment>
<dbReference type="Proteomes" id="UP000533598">
    <property type="component" value="Unassembled WGS sequence"/>
</dbReference>